<dbReference type="GO" id="GO:0019901">
    <property type="term" value="F:protein kinase binding"/>
    <property type="evidence" value="ECO:0007669"/>
    <property type="project" value="InterPro"/>
</dbReference>
<evidence type="ECO:0000313" key="2">
    <source>
        <dbReference type="EMBL" id="KIM83748.1"/>
    </source>
</evidence>
<reference evidence="2 3" key="1">
    <citation type="submission" date="2014-04" db="EMBL/GenBank/DDBJ databases">
        <authorList>
            <consortium name="DOE Joint Genome Institute"/>
            <person name="Kuo A."/>
            <person name="Tarkka M."/>
            <person name="Buscot F."/>
            <person name="Kohler A."/>
            <person name="Nagy L.G."/>
            <person name="Floudas D."/>
            <person name="Copeland A."/>
            <person name="Barry K.W."/>
            <person name="Cichocki N."/>
            <person name="Veneault-Fourrey C."/>
            <person name="LaButti K."/>
            <person name="Lindquist E.A."/>
            <person name="Lipzen A."/>
            <person name="Lundell T."/>
            <person name="Morin E."/>
            <person name="Murat C."/>
            <person name="Sun H."/>
            <person name="Tunlid A."/>
            <person name="Henrissat B."/>
            <person name="Grigoriev I.V."/>
            <person name="Hibbett D.S."/>
            <person name="Martin F."/>
            <person name="Nordberg H.P."/>
            <person name="Cantor M.N."/>
            <person name="Hua S.X."/>
        </authorList>
    </citation>
    <scope>NUCLEOTIDE SEQUENCE [LARGE SCALE GENOMIC DNA]</scope>
    <source>
        <strain evidence="2 3">F 1598</strain>
    </source>
</reference>
<dbReference type="CDD" id="cd20557">
    <property type="entry name" value="CYCLIN_ScPCL1-like"/>
    <property type="match status" value="1"/>
</dbReference>
<reference evidence="3" key="2">
    <citation type="submission" date="2015-01" db="EMBL/GenBank/DDBJ databases">
        <title>Evolutionary Origins and Diversification of the Mycorrhizal Mutualists.</title>
        <authorList>
            <consortium name="DOE Joint Genome Institute"/>
            <consortium name="Mycorrhizal Genomics Consortium"/>
            <person name="Kohler A."/>
            <person name="Kuo A."/>
            <person name="Nagy L.G."/>
            <person name="Floudas D."/>
            <person name="Copeland A."/>
            <person name="Barry K.W."/>
            <person name="Cichocki N."/>
            <person name="Veneault-Fourrey C."/>
            <person name="LaButti K."/>
            <person name="Lindquist E.A."/>
            <person name="Lipzen A."/>
            <person name="Lundell T."/>
            <person name="Morin E."/>
            <person name="Murat C."/>
            <person name="Riley R."/>
            <person name="Ohm R."/>
            <person name="Sun H."/>
            <person name="Tunlid A."/>
            <person name="Henrissat B."/>
            <person name="Grigoriev I.V."/>
            <person name="Hibbett D.S."/>
            <person name="Martin F."/>
        </authorList>
    </citation>
    <scope>NUCLEOTIDE SEQUENCE [LARGE SCALE GENOMIC DNA]</scope>
    <source>
        <strain evidence="3">F 1598</strain>
    </source>
</reference>
<dbReference type="EMBL" id="KN832989">
    <property type="protein sequence ID" value="KIM83748.1"/>
    <property type="molecule type" value="Genomic_DNA"/>
</dbReference>
<evidence type="ECO:0008006" key="4">
    <source>
        <dbReference type="Google" id="ProtNLM"/>
    </source>
</evidence>
<feature type="compositionally biased region" description="Polar residues" evidence="1">
    <location>
        <begin position="153"/>
        <end position="167"/>
    </location>
</feature>
<dbReference type="InterPro" id="IPR013922">
    <property type="entry name" value="Cyclin_PHO80-like"/>
</dbReference>
<dbReference type="HOGENOM" id="CLU_362103_0_0_1"/>
<sequence length="790" mass="88313">MPVPVPRQSRLPAHPVFKRGNDIDNAKYSVFQQLTRTLPVSPVGPPPSFGTREEWINSLPSWRKLKPRRIWEDDSTRVSEGRGEQRFQEGLTGAVNASVIKGTHAKACIPPLFTFLQDSSFAPVVPQTDVRQACDEDADDEMSSDGSVMDQGQYDNGSQWSASSPAANNDDEMDVAQEPQYGVAEDRPGWHRDDGVVFEEPPYERGAFSPVCEDDSPQMVDGPDPASSPIGPTTPFGEFVDRAVAAAETYTSGGFLSSTEMIQHESHYQLADEAPNFDHQYQEEPKPVAPFLEPVVTPSTTINYKKLAEPLADWVASYVWKVCTTGMSLPADFVLDNPYPDTPPGYLAGSVHSLFLSTLLQPSAVLLALWYIARLPVFFGNVCLGTEQVKELRFRVELLGDAHGRMDRETLETNAPFRLVLLGCMLANKWLDDHTFSNKTWQSISNIPIESLNKLESLALDIFSHDLSTPPRAWSQWLTHLSEYHQSLSSATRPQPISRPSTNPHSIIRKTLEEIMHAPVGINSSIPEPVFLGLEERRRDKLELEEYAREDILEIDLDEDGPLREEYLPKRRVSHTGSVRSVKSGDTSDSKIRIRHADWENKDSKTVDTEKVLPPPAKWSPAADEPIFRERGRASGQYVAVQPPIAAAHFTVPLPPVYQQEIRYQNWPTSVSYIPVSQHLSAGYSYDPLSAQQPLPAYSPYSYVPSQSHSRSHSLSCELENCQPRNHFRSHSQTAFDYGCSIGMTGNEVAPPRQPDAQWATLAQYGCTAVYRQPFGPLPNVNYQSTWLRT</sequence>
<dbReference type="AlphaFoldDB" id="A0A0C3BBT1"/>
<dbReference type="OrthoDB" id="286814at2759"/>
<dbReference type="InParanoid" id="A0A0C3BBT1"/>
<dbReference type="STRING" id="765440.A0A0C3BBT1"/>
<dbReference type="PANTHER" id="PTHR15615">
    <property type="match status" value="1"/>
</dbReference>
<dbReference type="GO" id="GO:0016538">
    <property type="term" value="F:cyclin-dependent protein serine/threonine kinase regulator activity"/>
    <property type="evidence" value="ECO:0007669"/>
    <property type="project" value="TreeGrafter"/>
</dbReference>
<gene>
    <name evidence="2" type="ORF">PILCRDRAFT_96969</name>
</gene>
<dbReference type="GO" id="GO:0000307">
    <property type="term" value="C:cyclin-dependent protein kinase holoenzyme complex"/>
    <property type="evidence" value="ECO:0007669"/>
    <property type="project" value="TreeGrafter"/>
</dbReference>
<protein>
    <recommendedName>
        <fullName evidence="4">Cyclin N-terminal domain-containing protein</fullName>
    </recommendedName>
</protein>
<dbReference type="PANTHER" id="PTHR15615:SF108">
    <property type="entry name" value="PROTEIN CNPPD1"/>
    <property type="match status" value="1"/>
</dbReference>
<keyword evidence="3" id="KW-1185">Reference proteome</keyword>
<evidence type="ECO:0000313" key="3">
    <source>
        <dbReference type="Proteomes" id="UP000054166"/>
    </source>
</evidence>
<name>A0A0C3BBT1_PILCF</name>
<organism evidence="2 3">
    <name type="scientific">Piloderma croceum (strain F 1598)</name>
    <dbReference type="NCBI Taxonomy" id="765440"/>
    <lineage>
        <taxon>Eukaryota</taxon>
        <taxon>Fungi</taxon>
        <taxon>Dikarya</taxon>
        <taxon>Basidiomycota</taxon>
        <taxon>Agaricomycotina</taxon>
        <taxon>Agaricomycetes</taxon>
        <taxon>Agaricomycetidae</taxon>
        <taxon>Atheliales</taxon>
        <taxon>Atheliaceae</taxon>
        <taxon>Piloderma</taxon>
    </lineage>
</organism>
<accession>A0A0C3BBT1</accession>
<evidence type="ECO:0000256" key="1">
    <source>
        <dbReference type="SAM" id="MobiDB-lite"/>
    </source>
</evidence>
<feature type="region of interest" description="Disordered" evidence="1">
    <location>
        <begin position="134"/>
        <end position="171"/>
    </location>
</feature>
<dbReference type="GO" id="GO:0005634">
    <property type="term" value="C:nucleus"/>
    <property type="evidence" value="ECO:0007669"/>
    <property type="project" value="TreeGrafter"/>
</dbReference>
<proteinExistence type="predicted"/>
<dbReference type="Gene3D" id="1.10.472.10">
    <property type="entry name" value="Cyclin-like"/>
    <property type="match status" value="1"/>
</dbReference>
<dbReference type="Proteomes" id="UP000054166">
    <property type="component" value="Unassembled WGS sequence"/>
</dbReference>